<dbReference type="InterPro" id="IPR042203">
    <property type="entry name" value="Leu/Phe-tRNA_Trfase_C"/>
</dbReference>
<dbReference type="InterPro" id="IPR016181">
    <property type="entry name" value="Acyl_CoA_acyltransferase"/>
</dbReference>
<dbReference type="PANTHER" id="PTHR30098">
    <property type="entry name" value="LEUCYL/PHENYLALANYL-TRNA--PROTEIN TRANSFERASE"/>
    <property type="match status" value="1"/>
</dbReference>
<dbReference type="HAMAP" id="MF_00688">
    <property type="entry name" value="Leu_Phe_trans"/>
    <property type="match status" value="1"/>
</dbReference>
<dbReference type="RefSeq" id="WP_345233937.1">
    <property type="nucleotide sequence ID" value="NZ_BAABIQ010000043.1"/>
</dbReference>
<comment type="catalytic activity">
    <reaction evidence="4">
        <text>N-terminal L-lysyl-[protein] + L-leucyl-tRNA(Leu) = N-terminal L-leucyl-L-lysyl-[protein] + tRNA(Leu) + H(+)</text>
        <dbReference type="Rhea" id="RHEA:12340"/>
        <dbReference type="Rhea" id="RHEA-COMP:9613"/>
        <dbReference type="Rhea" id="RHEA-COMP:9622"/>
        <dbReference type="Rhea" id="RHEA-COMP:12670"/>
        <dbReference type="Rhea" id="RHEA-COMP:12671"/>
        <dbReference type="ChEBI" id="CHEBI:15378"/>
        <dbReference type="ChEBI" id="CHEBI:65249"/>
        <dbReference type="ChEBI" id="CHEBI:78442"/>
        <dbReference type="ChEBI" id="CHEBI:78494"/>
        <dbReference type="ChEBI" id="CHEBI:133043"/>
        <dbReference type="EC" id="2.3.2.6"/>
    </reaction>
</comment>
<dbReference type="Gene3D" id="3.30.70.3550">
    <property type="entry name" value="Leucyl/phenylalanyl-tRNA-protein transferase, N-terminal domain"/>
    <property type="match status" value="1"/>
</dbReference>
<comment type="similarity">
    <text evidence="4">Belongs to the L/F-transferase family.</text>
</comment>
<evidence type="ECO:0000256" key="1">
    <source>
        <dbReference type="ARBA" id="ARBA00022490"/>
    </source>
</evidence>
<comment type="catalytic activity">
    <reaction evidence="4">
        <text>L-phenylalanyl-tRNA(Phe) + an N-terminal L-alpha-aminoacyl-[protein] = an N-terminal L-phenylalanyl-L-alpha-aminoacyl-[protein] + tRNA(Phe)</text>
        <dbReference type="Rhea" id="RHEA:43632"/>
        <dbReference type="Rhea" id="RHEA-COMP:9668"/>
        <dbReference type="Rhea" id="RHEA-COMP:9699"/>
        <dbReference type="Rhea" id="RHEA-COMP:10636"/>
        <dbReference type="Rhea" id="RHEA-COMP:10637"/>
        <dbReference type="ChEBI" id="CHEBI:78442"/>
        <dbReference type="ChEBI" id="CHEBI:78531"/>
        <dbReference type="ChEBI" id="CHEBI:78597"/>
        <dbReference type="ChEBI" id="CHEBI:83561"/>
        <dbReference type="EC" id="2.3.2.6"/>
    </reaction>
</comment>
<dbReference type="Gene3D" id="3.40.630.70">
    <property type="entry name" value="Leucyl/phenylalanyl-tRNA-protein transferase, C-terminal domain"/>
    <property type="match status" value="1"/>
</dbReference>
<keyword evidence="6" id="KW-1185">Reference proteome</keyword>
<dbReference type="PANTHER" id="PTHR30098:SF2">
    <property type="entry name" value="LEUCYL_PHENYLALANYL-TRNA--PROTEIN TRANSFERASE"/>
    <property type="match status" value="1"/>
</dbReference>
<evidence type="ECO:0000313" key="6">
    <source>
        <dbReference type="Proteomes" id="UP001501411"/>
    </source>
</evidence>
<dbReference type="GO" id="GO:0016740">
    <property type="term" value="F:transferase activity"/>
    <property type="evidence" value="ECO:0007669"/>
    <property type="project" value="UniProtKB-KW"/>
</dbReference>
<evidence type="ECO:0000256" key="4">
    <source>
        <dbReference type="HAMAP-Rule" id="MF_00688"/>
    </source>
</evidence>
<evidence type="ECO:0000256" key="2">
    <source>
        <dbReference type="ARBA" id="ARBA00022679"/>
    </source>
</evidence>
<dbReference type="InterPro" id="IPR004616">
    <property type="entry name" value="Leu/Phe-tRNA_Trfase"/>
</dbReference>
<evidence type="ECO:0000256" key="3">
    <source>
        <dbReference type="ARBA" id="ARBA00023315"/>
    </source>
</evidence>
<reference evidence="6" key="1">
    <citation type="journal article" date="2019" name="Int. J. Syst. Evol. Microbiol.">
        <title>The Global Catalogue of Microorganisms (GCM) 10K type strain sequencing project: providing services to taxonomists for standard genome sequencing and annotation.</title>
        <authorList>
            <consortium name="The Broad Institute Genomics Platform"/>
            <consortium name="The Broad Institute Genome Sequencing Center for Infectious Disease"/>
            <person name="Wu L."/>
            <person name="Ma J."/>
        </authorList>
    </citation>
    <scope>NUCLEOTIDE SEQUENCE [LARGE SCALE GENOMIC DNA]</scope>
    <source>
        <strain evidence="6">JCM 18200</strain>
    </source>
</reference>
<dbReference type="Pfam" id="PF03588">
    <property type="entry name" value="Leu_Phe_trans"/>
    <property type="match status" value="1"/>
</dbReference>
<protein>
    <recommendedName>
        <fullName evidence="4">Leucyl/phenylalanyl-tRNA--protein transferase</fullName>
        <ecNumber evidence="4">2.3.2.6</ecNumber>
    </recommendedName>
    <alternativeName>
        <fullName evidence="4">L/F-transferase</fullName>
    </alternativeName>
    <alternativeName>
        <fullName evidence="4">Leucyltransferase</fullName>
    </alternativeName>
    <alternativeName>
        <fullName evidence="4">Phenyalanyltransferase</fullName>
    </alternativeName>
</protein>
<dbReference type="EC" id="2.3.2.6" evidence="4"/>
<dbReference type="InterPro" id="IPR042221">
    <property type="entry name" value="Leu/Phe-tRNA_Trfase_N"/>
</dbReference>
<comment type="catalytic activity">
    <reaction evidence="4">
        <text>N-terminal L-arginyl-[protein] + L-leucyl-tRNA(Leu) = N-terminal L-leucyl-L-arginyl-[protein] + tRNA(Leu) + H(+)</text>
        <dbReference type="Rhea" id="RHEA:50416"/>
        <dbReference type="Rhea" id="RHEA-COMP:9613"/>
        <dbReference type="Rhea" id="RHEA-COMP:9622"/>
        <dbReference type="Rhea" id="RHEA-COMP:12672"/>
        <dbReference type="Rhea" id="RHEA-COMP:12673"/>
        <dbReference type="ChEBI" id="CHEBI:15378"/>
        <dbReference type="ChEBI" id="CHEBI:64719"/>
        <dbReference type="ChEBI" id="CHEBI:78442"/>
        <dbReference type="ChEBI" id="CHEBI:78494"/>
        <dbReference type="ChEBI" id="CHEBI:133044"/>
        <dbReference type="EC" id="2.3.2.6"/>
    </reaction>
</comment>
<comment type="subcellular location">
    <subcellularLocation>
        <location evidence="4">Cytoplasm</location>
    </subcellularLocation>
</comment>
<gene>
    <name evidence="4 5" type="primary">aat</name>
    <name evidence="5" type="ORF">GCM10023231_35740</name>
</gene>
<dbReference type="Proteomes" id="UP001501411">
    <property type="component" value="Unassembled WGS sequence"/>
</dbReference>
<organism evidence="5 6">
    <name type="scientific">Olivibacter ginsenosidimutans</name>
    <dbReference type="NCBI Taxonomy" id="1176537"/>
    <lineage>
        <taxon>Bacteria</taxon>
        <taxon>Pseudomonadati</taxon>
        <taxon>Bacteroidota</taxon>
        <taxon>Sphingobacteriia</taxon>
        <taxon>Sphingobacteriales</taxon>
        <taxon>Sphingobacteriaceae</taxon>
        <taxon>Olivibacter</taxon>
    </lineage>
</organism>
<keyword evidence="3 4" id="KW-0012">Acyltransferase</keyword>
<dbReference type="EMBL" id="BAABIQ010000043">
    <property type="protein sequence ID" value="GAA4803570.1"/>
    <property type="molecule type" value="Genomic_DNA"/>
</dbReference>
<dbReference type="NCBIfam" id="TIGR00667">
    <property type="entry name" value="aat"/>
    <property type="match status" value="1"/>
</dbReference>
<comment type="caution">
    <text evidence="5">The sequence shown here is derived from an EMBL/GenBank/DDBJ whole genome shotgun (WGS) entry which is preliminary data.</text>
</comment>
<dbReference type="SUPFAM" id="SSF55729">
    <property type="entry name" value="Acyl-CoA N-acyltransferases (Nat)"/>
    <property type="match status" value="1"/>
</dbReference>
<keyword evidence="1 4" id="KW-0963">Cytoplasm</keyword>
<name>A0ABP9C6E8_9SPHI</name>
<evidence type="ECO:0000313" key="5">
    <source>
        <dbReference type="EMBL" id="GAA4803570.1"/>
    </source>
</evidence>
<accession>A0ABP9C6E8</accession>
<keyword evidence="2 4" id="KW-0808">Transferase</keyword>
<sequence>MLFSLDKHDLWFPDPSLADDDGLLAIGGDLRTERLKLAYANGIFPWYSDDTPILWFAPKERFVLFPTEVHISRSMRKFMRSSSFTITENQAFAEVIRNCAIQPRKGQRGTWITQDMQGAYLALHKRGIASSIEVWADGQLCGGLYGVICGNKKHVFCGESMFSVSPNASKLALIHLCHKHSFKLIDCQIASEHLQSMGARLISSENYLKLLHT</sequence>
<proteinExistence type="inferred from homology"/>
<comment type="function">
    <text evidence="4">Functions in the N-end rule pathway of protein degradation where it conjugates Leu, Phe and, less efficiently, Met from aminoacyl-tRNAs to the N-termini of proteins containing an N-terminal arginine or lysine.</text>
</comment>